<dbReference type="EMBL" id="JBHLSS010000052">
    <property type="protein sequence ID" value="MFC0709844.1"/>
    <property type="molecule type" value="Genomic_DNA"/>
</dbReference>
<protein>
    <submittedName>
        <fullName evidence="2">Prepilin-type N-terminal cleavage/methylation domain-containing protein</fullName>
    </submittedName>
</protein>
<proteinExistence type="predicted"/>
<accession>A0ABV6SLP7</accession>
<dbReference type="NCBIfam" id="TIGR02532">
    <property type="entry name" value="IV_pilin_GFxxxE"/>
    <property type="match status" value="1"/>
</dbReference>
<reference evidence="2 3" key="1">
    <citation type="submission" date="2024-09" db="EMBL/GenBank/DDBJ databases">
        <authorList>
            <person name="Sun Q."/>
            <person name="Mori K."/>
        </authorList>
    </citation>
    <scope>NUCLEOTIDE SEQUENCE [LARGE SCALE GENOMIC DNA]</scope>
    <source>
        <strain evidence="2 3">NCAIM B.01794</strain>
    </source>
</reference>
<evidence type="ECO:0000313" key="2">
    <source>
        <dbReference type="EMBL" id="MFC0709844.1"/>
    </source>
</evidence>
<dbReference type="Proteomes" id="UP001589891">
    <property type="component" value="Unassembled WGS sequence"/>
</dbReference>
<name>A0ABV6SLP7_AZOPA</name>
<keyword evidence="1" id="KW-1133">Transmembrane helix</keyword>
<evidence type="ECO:0000313" key="3">
    <source>
        <dbReference type="Proteomes" id="UP001589891"/>
    </source>
</evidence>
<feature type="transmembrane region" description="Helical" evidence="1">
    <location>
        <begin position="6"/>
        <end position="27"/>
    </location>
</feature>
<dbReference type="InterPro" id="IPR012902">
    <property type="entry name" value="N_methyl_site"/>
</dbReference>
<dbReference type="RefSeq" id="WP_376945257.1">
    <property type="nucleotide sequence ID" value="NZ_CP171449.1"/>
</dbReference>
<evidence type="ECO:0000256" key="1">
    <source>
        <dbReference type="SAM" id="Phobius"/>
    </source>
</evidence>
<gene>
    <name evidence="2" type="ORF">ACFFGX_09665</name>
</gene>
<comment type="caution">
    <text evidence="2">The sequence shown here is derived from an EMBL/GenBank/DDBJ whole genome shotgun (WGS) entry which is preliminary data.</text>
</comment>
<organism evidence="2 3">
    <name type="scientific">Azorhizophilus paspali</name>
    <name type="common">Azotobacter paspali</name>
    <dbReference type="NCBI Taxonomy" id="69963"/>
    <lineage>
        <taxon>Bacteria</taxon>
        <taxon>Pseudomonadati</taxon>
        <taxon>Pseudomonadota</taxon>
        <taxon>Gammaproteobacteria</taxon>
        <taxon>Pseudomonadales</taxon>
        <taxon>Pseudomonadaceae</taxon>
        <taxon>Azorhizophilus</taxon>
    </lineage>
</organism>
<keyword evidence="3" id="KW-1185">Reference proteome</keyword>
<keyword evidence="1" id="KW-0812">Transmembrane</keyword>
<keyword evidence="1" id="KW-0472">Membrane</keyword>
<sequence>MCGFALTESVVALAVLAILPGMLIPLLRFSRRG</sequence>